<protein>
    <submittedName>
        <fullName evidence="1">Uncharacterized protein</fullName>
    </submittedName>
</protein>
<dbReference type="EMBL" id="LWBO01000012">
    <property type="protein sequence ID" value="OQP48192.1"/>
    <property type="molecule type" value="Genomic_DNA"/>
</dbReference>
<dbReference type="RefSeq" id="WP_014221374.1">
    <property type="nucleotide sequence ID" value="NZ_LWBO01000012.1"/>
</dbReference>
<dbReference type="Proteomes" id="UP000192277">
    <property type="component" value="Unassembled WGS sequence"/>
</dbReference>
<comment type="caution">
    <text evidence="1">The sequence shown here is derived from an EMBL/GenBank/DDBJ whole genome shotgun (WGS) entry which is preliminary data.</text>
</comment>
<organism evidence="1 2">
    <name type="scientific">Niastella koreensis</name>
    <dbReference type="NCBI Taxonomy" id="354356"/>
    <lineage>
        <taxon>Bacteria</taxon>
        <taxon>Pseudomonadati</taxon>
        <taxon>Bacteroidota</taxon>
        <taxon>Chitinophagia</taxon>
        <taxon>Chitinophagales</taxon>
        <taxon>Chitinophagaceae</taxon>
        <taxon>Niastella</taxon>
    </lineage>
</organism>
<gene>
    <name evidence="1" type="ORF">A4D02_05590</name>
</gene>
<evidence type="ECO:0000313" key="2">
    <source>
        <dbReference type="Proteomes" id="UP000192277"/>
    </source>
</evidence>
<sequence>MEKIYKSSIIIVAAIITLLACHKKDIVQPDGTVTSPDFVYNVALKGFQPQASVSGSVSATISMGVIYYYLQRDGKQDTLIQVDFPAAESRRAYQFEVKAASWAGINLAGVKGLKLLCVQDNNSSFEKIIKISYFDPNAPVITGLPTSLTPSLTASTAITGKATSETGLAKIYYADNRNGNFANLDSVLANGSKELALNYNYTYGDGAGQLKVIAVDIYGLKTESIIQFVNIPFKPVITFSVTELPTALPDGKPDISGTLKSYTPLSTVSMYAVTNTGETLQGTVTPVLTSSSGNEYNYSFTYSGFGYATNVTAAKLVAKDAGNSQNNASVPVKILSYYYWKNMTMMSQGTAAVNSATCFFTGETAAPLIGGCDVVNDASTHAKIDFAIFTNSSLAISFNNPANISASTLATFKCNGTSWAPATPTSSTLKKTVFRVLGTGSAETAVANKFNSNTITDMSDATFTGVSAPTANAPNNTTFGVGSIIWAKMTPAGGSGATKNILIKVNAINIVASPNQGTSTLTFDIMKEQ</sequence>
<proteinExistence type="predicted"/>
<accession>A0ABX3NVA5</accession>
<name>A0ABX3NVA5_9BACT</name>
<reference evidence="1 2" key="1">
    <citation type="submission" date="2016-04" db="EMBL/GenBank/DDBJ databases">
        <authorList>
            <person name="Chen L."/>
            <person name="Zhuang W."/>
            <person name="Wang G."/>
        </authorList>
    </citation>
    <scope>NUCLEOTIDE SEQUENCE [LARGE SCALE GENOMIC DNA]</scope>
    <source>
        <strain evidence="2">GR20</strain>
    </source>
</reference>
<dbReference type="PROSITE" id="PS51257">
    <property type="entry name" value="PROKAR_LIPOPROTEIN"/>
    <property type="match status" value="1"/>
</dbReference>
<keyword evidence="2" id="KW-1185">Reference proteome</keyword>
<evidence type="ECO:0000313" key="1">
    <source>
        <dbReference type="EMBL" id="OQP48192.1"/>
    </source>
</evidence>